<dbReference type="EMBL" id="MU794614">
    <property type="protein sequence ID" value="KAJ3779571.1"/>
    <property type="molecule type" value="Genomic_DNA"/>
</dbReference>
<organism evidence="1 2">
    <name type="scientific">Lentinula aff. detonsa</name>
    <dbReference type="NCBI Taxonomy" id="2804958"/>
    <lineage>
        <taxon>Eukaryota</taxon>
        <taxon>Fungi</taxon>
        <taxon>Dikarya</taxon>
        <taxon>Basidiomycota</taxon>
        <taxon>Agaricomycotina</taxon>
        <taxon>Agaricomycetes</taxon>
        <taxon>Agaricomycetidae</taxon>
        <taxon>Agaricales</taxon>
        <taxon>Marasmiineae</taxon>
        <taxon>Omphalotaceae</taxon>
        <taxon>Lentinula</taxon>
    </lineage>
</organism>
<dbReference type="Proteomes" id="UP001163798">
    <property type="component" value="Unassembled WGS sequence"/>
</dbReference>
<feature type="non-terminal residue" evidence="1">
    <location>
        <position position="64"/>
    </location>
</feature>
<feature type="non-terminal residue" evidence="1">
    <location>
        <position position="1"/>
    </location>
</feature>
<keyword evidence="2" id="KW-1185">Reference proteome</keyword>
<proteinExistence type="predicted"/>
<comment type="caution">
    <text evidence="1">The sequence shown here is derived from an EMBL/GenBank/DDBJ whole genome shotgun (WGS) entry which is preliminary data.</text>
</comment>
<sequence>LLGRPFDTLLQTHIQNFTDGRQVITLTEPMTDRRITVPTFARGTAGILANSAKMEKIPEPRTTK</sequence>
<protein>
    <submittedName>
        <fullName evidence="1">Uncharacterized protein</fullName>
    </submittedName>
</protein>
<name>A0AA38KMD4_9AGAR</name>
<evidence type="ECO:0000313" key="1">
    <source>
        <dbReference type="EMBL" id="KAJ3779571.1"/>
    </source>
</evidence>
<dbReference type="AlphaFoldDB" id="A0AA38KMD4"/>
<evidence type="ECO:0000313" key="2">
    <source>
        <dbReference type="Proteomes" id="UP001163798"/>
    </source>
</evidence>
<gene>
    <name evidence="1" type="ORF">GGU10DRAFT_251768</name>
</gene>
<reference evidence="1" key="1">
    <citation type="submission" date="2022-08" db="EMBL/GenBank/DDBJ databases">
        <authorList>
            <consortium name="DOE Joint Genome Institute"/>
            <person name="Min B."/>
            <person name="Riley R."/>
            <person name="Sierra-Patev S."/>
            <person name="Naranjo-Ortiz M."/>
            <person name="Looney B."/>
            <person name="Konkel Z."/>
            <person name="Slot J.C."/>
            <person name="Sakamoto Y."/>
            <person name="Steenwyk J.L."/>
            <person name="Rokas A."/>
            <person name="Carro J."/>
            <person name="Camarero S."/>
            <person name="Ferreira P."/>
            <person name="Molpeceres G."/>
            <person name="Ruiz-Duenas F.J."/>
            <person name="Serrano A."/>
            <person name="Henrissat B."/>
            <person name="Drula E."/>
            <person name="Hughes K.W."/>
            <person name="Mata J.L."/>
            <person name="Ishikawa N.K."/>
            <person name="Vargas-Isla R."/>
            <person name="Ushijima S."/>
            <person name="Smith C.A."/>
            <person name="Ahrendt S."/>
            <person name="Andreopoulos W."/>
            <person name="He G."/>
            <person name="Labutti K."/>
            <person name="Lipzen A."/>
            <person name="Ng V."/>
            <person name="Sandor L."/>
            <person name="Barry K."/>
            <person name="Martinez A.T."/>
            <person name="Xiao Y."/>
            <person name="Gibbons J.G."/>
            <person name="Terashima K."/>
            <person name="Hibbett D.S."/>
            <person name="Grigoriev I.V."/>
        </authorList>
    </citation>
    <scope>NUCLEOTIDE SEQUENCE</scope>
    <source>
        <strain evidence="1">TFB10291</strain>
    </source>
</reference>
<accession>A0AA38KMD4</accession>